<dbReference type="PANTHER" id="PTHR30471">
    <property type="entry name" value="DNA REPAIR PROTEIN RADC"/>
    <property type="match status" value="1"/>
</dbReference>
<dbReference type="RefSeq" id="WP_133362073.1">
    <property type="nucleotide sequence ID" value="NZ_CP037940.1"/>
</dbReference>
<keyword evidence="4" id="KW-0378">Hydrolase</keyword>
<dbReference type="GO" id="GO:0006508">
    <property type="term" value="P:proteolysis"/>
    <property type="evidence" value="ECO:0007669"/>
    <property type="project" value="UniProtKB-KW"/>
</dbReference>
<evidence type="ECO:0000256" key="3">
    <source>
        <dbReference type="ARBA" id="ARBA00022723"/>
    </source>
</evidence>
<dbReference type="GO" id="GO:0008237">
    <property type="term" value="F:metallopeptidase activity"/>
    <property type="evidence" value="ECO:0007669"/>
    <property type="project" value="UniProtKB-KW"/>
</dbReference>
<feature type="domain" description="MPN" evidence="7">
    <location>
        <begin position="8"/>
        <end position="131"/>
    </location>
</feature>
<reference evidence="9" key="1">
    <citation type="submission" date="2019-03" db="EMBL/GenBank/DDBJ databases">
        <title>Weissella sp. 26KH-42 Genome sequencing.</title>
        <authorList>
            <person name="Heo J."/>
            <person name="Kim S.-J."/>
            <person name="Kim J.-S."/>
            <person name="Hong S.-B."/>
            <person name="Kwon S.-W."/>
        </authorList>
    </citation>
    <scope>NUCLEOTIDE SEQUENCE [LARGE SCALE GENOMIC DNA]</scope>
    <source>
        <strain evidence="9">26KH-42</strain>
    </source>
</reference>
<evidence type="ECO:0000256" key="4">
    <source>
        <dbReference type="ARBA" id="ARBA00022801"/>
    </source>
</evidence>
<evidence type="ECO:0000256" key="2">
    <source>
        <dbReference type="ARBA" id="ARBA00022670"/>
    </source>
</evidence>
<sequence>MTQSLVGYQITSSKLFGAELIEMHANKRVEELWLYTLDTKHRVLNEYLISKGTLNSTPINIKEITYHAIMDNAQSVIITHNHPSGDPTQSSADRQGYQKVGEAIQMFNMSVLDSFVTGSDSYTSSQEESRF</sequence>
<dbReference type="OrthoDB" id="9804482at2"/>
<dbReference type="PROSITE" id="PS01302">
    <property type="entry name" value="UPF0758"/>
    <property type="match status" value="1"/>
</dbReference>
<evidence type="ECO:0000256" key="5">
    <source>
        <dbReference type="ARBA" id="ARBA00022833"/>
    </source>
</evidence>
<evidence type="ECO:0000256" key="1">
    <source>
        <dbReference type="ARBA" id="ARBA00010243"/>
    </source>
</evidence>
<keyword evidence="6" id="KW-0482">Metalloprotease</keyword>
<proteinExistence type="inferred from homology"/>
<dbReference type="Gene3D" id="3.40.140.10">
    <property type="entry name" value="Cytidine Deaminase, domain 2"/>
    <property type="match status" value="1"/>
</dbReference>
<evidence type="ECO:0000313" key="8">
    <source>
        <dbReference type="EMBL" id="QBO34993.1"/>
    </source>
</evidence>
<dbReference type="AlphaFoldDB" id="A0A4P6YQX8"/>
<dbReference type="InterPro" id="IPR025657">
    <property type="entry name" value="RadC_JAB"/>
</dbReference>
<dbReference type="PANTHER" id="PTHR30471:SF3">
    <property type="entry name" value="UPF0758 PROTEIN YEES-RELATED"/>
    <property type="match status" value="1"/>
</dbReference>
<dbReference type="InterPro" id="IPR037518">
    <property type="entry name" value="MPN"/>
</dbReference>
<dbReference type="InterPro" id="IPR001405">
    <property type="entry name" value="UPF0758"/>
</dbReference>
<evidence type="ECO:0000259" key="7">
    <source>
        <dbReference type="PROSITE" id="PS50249"/>
    </source>
</evidence>
<keyword evidence="5" id="KW-0862">Zinc</keyword>
<organism evidence="8 9">
    <name type="scientific">Periweissella cryptocerci</name>
    <dbReference type="NCBI Taxonomy" id="2506420"/>
    <lineage>
        <taxon>Bacteria</taxon>
        <taxon>Bacillati</taxon>
        <taxon>Bacillota</taxon>
        <taxon>Bacilli</taxon>
        <taxon>Lactobacillales</taxon>
        <taxon>Lactobacillaceae</taxon>
        <taxon>Periweissella</taxon>
    </lineage>
</organism>
<dbReference type="PROSITE" id="PS50249">
    <property type="entry name" value="MPN"/>
    <property type="match status" value="1"/>
</dbReference>
<evidence type="ECO:0000256" key="6">
    <source>
        <dbReference type="ARBA" id="ARBA00023049"/>
    </source>
</evidence>
<dbReference type="Proteomes" id="UP000292886">
    <property type="component" value="Chromosome"/>
</dbReference>
<dbReference type="GO" id="GO:0046872">
    <property type="term" value="F:metal ion binding"/>
    <property type="evidence" value="ECO:0007669"/>
    <property type="project" value="UniProtKB-KW"/>
</dbReference>
<dbReference type="Pfam" id="PF04002">
    <property type="entry name" value="RadC"/>
    <property type="match status" value="1"/>
</dbReference>
<accession>A0A4P6YQX8</accession>
<keyword evidence="3" id="KW-0479">Metal-binding</keyword>
<comment type="similarity">
    <text evidence="1">Belongs to the UPF0758 family.</text>
</comment>
<dbReference type="EMBL" id="CP037940">
    <property type="protein sequence ID" value="QBO34993.1"/>
    <property type="molecule type" value="Genomic_DNA"/>
</dbReference>
<name>A0A4P6YQX8_9LACO</name>
<protein>
    <recommendedName>
        <fullName evidence="7">MPN domain-containing protein</fullName>
    </recommendedName>
</protein>
<gene>
    <name evidence="8" type="ORF">EQG49_00290</name>
</gene>
<keyword evidence="9" id="KW-1185">Reference proteome</keyword>
<keyword evidence="2" id="KW-0645">Protease</keyword>
<evidence type="ECO:0000313" key="9">
    <source>
        <dbReference type="Proteomes" id="UP000292886"/>
    </source>
</evidence>
<dbReference type="InterPro" id="IPR020891">
    <property type="entry name" value="UPF0758_CS"/>
</dbReference>
<dbReference type="KEGG" id="wei:EQG49_00290"/>